<dbReference type="EMBL" id="MUAV01000038">
    <property type="protein sequence ID" value="RAP39619.1"/>
    <property type="molecule type" value="Genomic_DNA"/>
</dbReference>
<sequence length="85" mass="9214">MAARTRRASAGPPGRGERAIAQDEICVIQGGFQKFAADAKGLEPSPETGRSNPAHRLTWPERELVRQLGEKLYGPRMVERGSANG</sequence>
<gene>
    <name evidence="2" type="ORF">BYZ73_19525</name>
</gene>
<feature type="region of interest" description="Disordered" evidence="1">
    <location>
        <begin position="1"/>
        <end position="20"/>
    </location>
</feature>
<dbReference type="Proteomes" id="UP000248659">
    <property type="component" value="Unassembled WGS sequence"/>
</dbReference>
<reference evidence="2 3" key="1">
    <citation type="submission" date="2017-01" db="EMBL/GenBank/DDBJ databases">
        <title>Genome sequence of Rhodovulum viride JA756.</title>
        <authorList>
            <person name="Lakshmi K.V."/>
            <person name="Tushar L.D."/>
            <person name="Sasikala C."/>
            <person name="Venkataramana C."/>
        </authorList>
    </citation>
    <scope>NUCLEOTIDE SEQUENCE [LARGE SCALE GENOMIC DNA]</scope>
    <source>
        <strain evidence="2 3">JA756</strain>
    </source>
</reference>
<evidence type="ECO:0000313" key="2">
    <source>
        <dbReference type="EMBL" id="RAP39619.1"/>
    </source>
</evidence>
<organism evidence="2 3">
    <name type="scientific">Rhodovulum viride</name>
    <dbReference type="NCBI Taxonomy" id="1231134"/>
    <lineage>
        <taxon>Bacteria</taxon>
        <taxon>Pseudomonadati</taxon>
        <taxon>Pseudomonadota</taxon>
        <taxon>Alphaproteobacteria</taxon>
        <taxon>Rhodobacterales</taxon>
        <taxon>Paracoccaceae</taxon>
        <taxon>Rhodovulum</taxon>
    </lineage>
</organism>
<evidence type="ECO:0000313" key="3">
    <source>
        <dbReference type="Proteomes" id="UP000248659"/>
    </source>
</evidence>
<name>A0ABX9DD43_9RHOB</name>
<proteinExistence type="predicted"/>
<comment type="caution">
    <text evidence="2">The sequence shown here is derived from an EMBL/GenBank/DDBJ whole genome shotgun (WGS) entry which is preliminary data.</text>
</comment>
<accession>A0ABX9DD43</accession>
<evidence type="ECO:0000256" key="1">
    <source>
        <dbReference type="SAM" id="MobiDB-lite"/>
    </source>
</evidence>
<keyword evidence="3" id="KW-1185">Reference proteome</keyword>
<protein>
    <submittedName>
        <fullName evidence="2">Uncharacterized protein</fullName>
    </submittedName>
</protein>